<evidence type="ECO:0000256" key="8">
    <source>
        <dbReference type="RuleBase" id="RU361236"/>
    </source>
</evidence>
<comment type="cofactor">
    <cofactor evidence="5">
        <name>Ca(2+)</name>
        <dbReference type="ChEBI" id="CHEBI:29108"/>
    </cofactor>
    <text evidence="5">Binds 1 Ca(2+) ion per subunit.</text>
</comment>
<dbReference type="GO" id="GO:0005576">
    <property type="term" value="C:extracellular region"/>
    <property type="evidence" value="ECO:0007669"/>
    <property type="project" value="UniProtKB-SubCell"/>
</dbReference>
<evidence type="ECO:0000256" key="5">
    <source>
        <dbReference type="PIRSR" id="PIRSR601211-2"/>
    </source>
</evidence>
<feature type="active site" evidence="4">
    <location>
        <position position="39"/>
    </location>
</feature>
<keyword evidence="2 8" id="KW-0964">Secreted</keyword>
<dbReference type="Pfam" id="PF00068">
    <property type="entry name" value="Phospholip_A2_1"/>
    <property type="match status" value="1"/>
</dbReference>
<dbReference type="PROSITE" id="PS00118">
    <property type="entry name" value="PA2_HIS"/>
    <property type="match status" value="1"/>
</dbReference>
<dbReference type="GO" id="GO:0005509">
    <property type="term" value="F:calcium ion binding"/>
    <property type="evidence" value="ECO:0007669"/>
    <property type="project" value="InterPro"/>
</dbReference>
<keyword evidence="5" id="KW-0106">Calcium</keyword>
<dbReference type="InterPro" id="IPR036375">
    <property type="entry name" value="Hemopexin-like_dom_sf"/>
</dbReference>
<feature type="disulfide bond" evidence="6">
    <location>
        <begin position="20"/>
        <end position="36"/>
    </location>
</feature>
<feature type="disulfide bond" evidence="6">
    <location>
        <begin position="74"/>
        <end position="86"/>
    </location>
</feature>
<evidence type="ECO:0000256" key="6">
    <source>
        <dbReference type="PIRSR" id="PIRSR601211-3"/>
    </source>
</evidence>
<evidence type="ECO:0000313" key="12">
    <source>
        <dbReference type="WBParaSite" id="Gr19_v10_g17248.t1"/>
    </source>
</evidence>
<dbReference type="CDD" id="cd00125">
    <property type="entry name" value="PLA2c"/>
    <property type="match status" value="1"/>
</dbReference>
<dbReference type="GO" id="GO:0004623">
    <property type="term" value="F:phospholipase A2 activity"/>
    <property type="evidence" value="ECO:0007669"/>
    <property type="project" value="InterPro"/>
</dbReference>
<dbReference type="PRINTS" id="PR00389">
    <property type="entry name" value="PHPHLIPASEA2"/>
</dbReference>
<dbReference type="Gene3D" id="1.20.90.10">
    <property type="entry name" value="Phospholipase A2 domain"/>
    <property type="match status" value="1"/>
</dbReference>
<evidence type="ECO:0000256" key="9">
    <source>
        <dbReference type="SAM" id="MobiDB-lite"/>
    </source>
</evidence>
<dbReference type="SUPFAM" id="SSF48619">
    <property type="entry name" value="Phospholipase A2, PLA2"/>
    <property type="match status" value="1"/>
</dbReference>
<evidence type="ECO:0000256" key="7">
    <source>
        <dbReference type="RuleBase" id="RU003654"/>
    </source>
</evidence>
<organism evidence="11 12">
    <name type="scientific">Globodera rostochiensis</name>
    <name type="common">Golden nematode worm</name>
    <name type="synonym">Heterodera rostochiensis</name>
    <dbReference type="NCBI Taxonomy" id="31243"/>
    <lineage>
        <taxon>Eukaryota</taxon>
        <taxon>Metazoa</taxon>
        <taxon>Ecdysozoa</taxon>
        <taxon>Nematoda</taxon>
        <taxon>Chromadorea</taxon>
        <taxon>Rhabditida</taxon>
        <taxon>Tylenchina</taxon>
        <taxon>Tylenchomorpha</taxon>
        <taxon>Tylenchoidea</taxon>
        <taxon>Heteroderidae</taxon>
        <taxon>Heteroderinae</taxon>
        <taxon>Globodera</taxon>
    </lineage>
</organism>
<dbReference type="PANTHER" id="PTHR11716:SF107">
    <property type="entry name" value="PHOSPHOLIPASE A2"/>
    <property type="match status" value="1"/>
</dbReference>
<feature type="binding site" evidence="5">
    <location>
        <position position="23"/>
    </location>
    <ligand>
        <name>Ca(2+)</name>
        <dbReference type="ChEBI" id="CHEBI:29108"/>
    </ligand>
</feature>
<feature type="region of interest" description="Disordered" evidence="9">
    <location>
        <begin position="197"/>
        <end position="229"/>
    </location>
</feature>
<comment type="subcellular location">
    <subcellularLocation>
        <location evidence="1 8">Secreted</location>
    </subcellularLocation>
</comment>
<keyword evidence="11" id="KW-1185">Reference proteome</keyword>
<feature type="disulfide bond" evidence="6">
    <location>
        <begin position="42"/>
        <end position="88"/>
    </location>
</feature>
<dbReference type="InterPro" id="IPR001211">
    <property type="entry name" value="PLA2"/>
</dbReference>
<feature type="compositionally biased region" description="Basic residues" evidence="9">
    <location>
        <begin position="214"/>
        <end position="229"/>
    </location>
</feature>
<comment type="similarity">
    <text evidence="7">Belongs to the phospholipase A2 family.</text>
</comment>
<evidence type="ECO:0000256" key="4">
    <source>
        <dbReference type="PIRSR" id="PIRSR601211-1"/>
    </source>
</evidence>
<accession>A0A914HIM3</accession>
<dbReference type="SUPFAM" id="SSF50923">
    <property type="entry name" value="Hemopexin-like domain"/>
    <property type="match status" value="1"/>
</dbReference>
<evidence type="ECO:0000256" key="3">
    <source>
        <dbReference type="ARBA" id="ARBA00023157"/>
    </source>
</evidence>
<dbReference type="GO" id="GO:0050482">
    <property type="term" value="P:arachidonate secretion"/>
    <property type="evidence" value="ECO:0007669"/>
    <property type="project" value="InterPro"/>
</dbReference>
<evidence type="ECO:0000256" key="2">
    <source>
        <dbReference type="ARBA" id="ARBA00022525"/>
    </source>
</evidence>
<feature type="active site" evidence="4">
    <location>
        <position position="89"/>
    </location>
</feature>
<evidence type="ECO:0000259" key="10">
    <source>
        <dbReference type="SMART" id="SM00085"/>
    </source>
</evidence>
<keyword evidence="5" id="KW-0479">Metal-binding</keyword>
<feature type="binding site" evidence="5">
    <location>
        <position position="21"/>
    </location>
    <ligand>
        <name>Ca(2+)</name>
        <dbReference type="ChEBI" id="CHEBI:29108"/>
    </ligand>
</feature>
<sequence>MTECKLHYTALVYDDYGCWCGIGGSGTPIDGIDLCCKLHDKCYDSAVDQGLCYDTYIEYAEPYSWSCQGTELTCPGQQIGCKAALCECDKHVVDSDAMPFSWLYLVQLVRHRFFLLLFVPLLITGSSTPSSPSSSSLSEFDSSVSEFAFTDSHRGVLFHDGEHPFVPRRIPKLSRSAKRKLLLEQFKREGTEPPREFFETDWANGRKRKDSDKRHKRRRATSQTQHRPRRVQYRVRPQNKPRINGQLQARNVGQCPSKLDAVTEAFNRHLYLFAGEMVYEVWRDFQGLQQRRAFALPEVFPDGPRRVNAAFTNRKSGVTILLDYRTVYRFRWDKSYKRFYMARRSPRQLPSQIDFLPRMGFQWKDGHLILSNNKKFVSFDPFWNLALFSSDKANEYFPNVDKRVVGVAKHGKDAFLMITEDGKLQVYDMHDHKVNLEFPISLRHLLACLSASNSTLTNP</sequence>
<evidence type="ECO:0000256" key="1">
    <source>
        <dbReference type="ARBA" id="ARBA00004613"/>
    </source>
</evidence>
<dbReference type="Proteomes" id="UP000887572">
    <property type="component" value="Unplaced"/>
</dbReference>
<dbReference type="InterPro" id="IPR036444">
    <property type="entry name" value="PLipase_A2_dom_sf"/>
</dbReference>
<dbReference type="GO" id="GO:0006644">
    <property type="term" value="P:phospholipid metabolic process"/>
    <property type="evidence" value="ECO:0007669"/>
    <property type="project" value="InterPro"/>
</dbReference>
<reference evidence="12" key="1">
    <citation type="submission" date="2022-11" db="UniProtKB">
        <authorList>
            <consortium name="WormBaseParasite"/>
        </authorList>
    </citation>
    <scope>IDENTIFICATION</scope>
</reference>
<feature type="disulfide bond" evidence="6">
    <location>
        <begin position="52"/>
        <end position="81"/>
    </location>
</feature>
<dbReference type="GO" id="GO:0016042">
    <property type="term" value="P:lipid catabolic process"/>
    <property type="evidence" value="ECO:0007669"/>
    <property type="project" value="InterPro"/>
</dbReference>
<evidence type="ECO:0000313" key="11">
    <source>
        <dbReference type="Proteomes" id="UP000887572"/>
    </source>
</evidence>
<dbReference type="WBParaSite" id="Gr19_v10_g17248.t1">
    <property type="protein sequence ID" value="Gr19_v10_g17248.t1"/>
    <property type="gene ID" value="Gr19_v10_g17248"/>
</dbReference>
<protein>
    <submittedName>
        <fullName evidence="12">Phospholipase A2 domain-containing protein</fullName>
    </submittedName>
</protein>
<name>A0A914HIM3_GLORO</name>
<keyword evidence="3 6" id="KW-1015">Disulfide bond</keyword>
<dbReference type="AlphaFoldDB" id="A0A914HIM3"/>
<dbReference type="Gene3D" id="2.110.10.10">
    <property type="entry name" value="Hemopexin-like domain"/>
    <property type="match status" value="1"/>
</dbReference>
<dbReference type="InterPro" id="IPR016090">
    <property type="entry name" value="PLA2-like_dom"/>
</dbReference>
<dbReference type="InterPro" id="IPR033113">
    <property type="entry name" value="PLA2_histidine"/>
</dbReference>
<dbReference type="SMART" id="SM00085">
    <property type="entry name" value="PA2c"/>
    <property type="match status" value="1"/>
</dbReference>
<proteinExistence type="inferred from homology"/>
<feature type="binding site" evidence="5">
    <location>
        <position position="40"/>
    </location>
    <ligand>
        <name>Ca(2+)</name>
        <dbReference type="ChEBI" id="CHEBI:29108"/>
    </ligand>
</feature>
<dbReference type="PANTHER" id="PTHR11716">
    <property type="entry name" value="PHOSPHOLIPASE A2 FAMILY MEMBER"/>
    <property type="match status" value="1"/>
</dbReference>
<feature type="domain" description="Phospholipase A2-like central" evidence="10">
    <location>
        <begin position="1"/>
        <end position="110"/>
    </location>
</feature>